<accession>A0ABN7SKY6</accession>
<feature type="region of interest" description="Disordered" evidence="1">
    <location>
        <begin position="225"/>
        <end position="272"/>
    </location>
</feature>
<proteinExistence type="predicted"/>
<feature type="compositionally biased region" description="Polar residues" evidence="1">
    <location>
        <begin position="254"/>
        <end position="264"/>
    </location>
</feature>
<dbReference type="Gene3D" id="2.30.30.140">
    <property type="match status" value="1"/>
</dbReference>
<evidence type="ECO:0000313" key="2">
    <source>
        <dbReference type="EMBL" id="CAG5099858.1"/>
    </source>
</evidence>
<sequence length="272" mass="32034">MLKSQTVIFSKRRQIDFSFAKLKVSSYRQEQKMAKIDRSKRAPWTYPKYLPEDGQVLAKYYKDGVYYPGVLQSRSRDKLGWIIYKMKFFDGYVQKNTYEDDIKPYSKKEAIAAKKMAEEKYAKPENKENWFFFHKQVQLELAKPLQKKKMRPGMDILVEEMKEGGPVWVPGIVKVRRADIVECEFKVKFGTIIRRIKYSQIRRLSKKNQQYFNQFHHIHKHMESFSPISSNPAKENNPGPGHESILSHRKRAPSASTSLENASSTKKRRVEN</sequence>
<gene>
    <name evidence="2" type="ORF">OKIOD_LOCUS8279</name>
</gene>
<protein>
    <submittedName>
        <fullName evidence="2">Oidioi.mRNA.OKI2018_I69.XSR.g16721.t1.cds</fullName>
    </submittedName>
</protein>
<dbReference type="Proteomes" id="UP001158576">
    <property type="component" value="Chromosome XSR"/>
</dbReference>
<keyword evidence="3" id="KW-1185">Reference proteome</keyword>
<organism evidence="2 3">
    <name type="scientific">Oikopleura dioica</name>
    <name type="common">Tunicate</name>
    <dbReference type="NCBI Taxonomy" id="34765"/>
    <lineage>
        <taxon>Eukaryota</taxon>
        <taxon>Metazoa</taxon>
        <taxon>Chordata</taxon>
        <taxon>Tunicata</taxon>
        <taxon>Appendicularia</taxon>
        <taxon>Copelata</taxon>
        <taxon>Oikopleuridae</taxon>
        <taxon>Oikopleura</taxon>
    </lineage>
</organism>
<evidence type="ECO:0000313" key="3">
    <source>
        <dbReference type="Proteomes" id="UP001158576"/>
    </source>
</evidence>
<dbReference type="EMBL" id="OU015569">
    <property type="protein sequence ID" value="CAG5099858.1"/>
    <property type="molecule type" value="Genomic_DNA"/>
</dbReference>
<reference evidence="2 3" key="1">
    <citation type="submission" date="2021-04" db="EMBL/GenBank/DDBJ databases">
        <authorList>
            <person name="Bliznina A."/>
        </authorList>
    </citation>
    <scope>NUCLEOTIDE SEQUENCE [LARGE SCALE GENOMIC DNA]</scope>
</reference>
<name>A0ABN7SKY6_OIKDI</name>
<evidence type="ECO:0000256" key="1">
    <source>
        <dbReference type="SAM" id="MobiDB-lite"/>
    </source>
</evidence>